<keyword evidence="3" id="KW-1185">Reference proteome</keyword>
<name>A0ABY4B9U5_9BACT</name>
<protein>
    <recommendedName>
        <fullName evidence="4">Lipoprotein</fullName>
    </recommendedName>
</protein>
<feature type="signal peptide" evidence="1">
    <location>
        <begin position="1"/>
        <end position="25"/>
    </location>
</feature>
<organism evidence="2 3">
    <name type="scientific">Hymenobacter monticola</name>
    <dbReference type="NCBI Taxonomy" id="1705399"/>
    <lineage>
        <taxon>Bacteria</taxon>
        <taxon>Pseudomonadati</taxon>
        <taxon>Bacteroidota</taxon>
        <taxon>Cytophagia</taxon>
        <taxon>Cytophagales</taxon>
        <taxon>Hymenobacteraceae</taxon>
        <taxon>Hymenobacter</taxon>
    </lineage>
</organism>
<dbReference type="RefSeq" id="WP_243518143.1">
    <property type="nucleotide sequence ID" value="NZ_CP094534.1"/>
</dbReference>
<feature type="chain" id="PRO_5046721502" description="Lipoprotein" evidence="1">
    <location>
        <begin position="26"/>
        <end position="140"/>
    </location>
</feature>
<accession>A0ABY4B9U5</accession>
<sequence>MFRLSSALGLAALLACSFTGCKNSAEDEVPPMPTCFSGVVLGDRCWDGVLIQVDGRFPIGKSIQSFTAPDSLGNTNVIAATNPASFGTLLKRGQRVYFTSDPNAADQPIPRFCPAIGAPFPIPHIVLTSVYGVPCDIPNR</sequence>
<evidence type="ECO:0000313" key="2">
    <source>
        <dbReference type="EMBL" id="UOE35664.1"/>
    </source>
</evidence>
<reference evidence="2 3" key="1">
    <citation type="submission" date="2022-03" db="EMBL/GenBank/DDBJ databases">
        <title>Hymenobactersp. isolated from the air.</title>
        <authorList>
            <person name="Won M."/>
            <person name="Kwon S.-W."/>
        </authorList>
    </citation>
    <scope>NUCLEOTIDE SEQUENCE [LARGE SCALE GENOMIC DNA]</scope>
    <source>
        <strain evidence="2 3">KACC 22596</strain>
    </source>
</reference>
<dbReference type="Proteomes" id="UP000831390">
    <property type="component" value="Chromosome"/>
</dbReference>
<dbReference type="EMBL" id="CP094534">
    <property type="protein sequence ID" value="UOE35664.1"/>
    <property type="molecule type" value="Genomic_DNA"/>
</dbReference>
<evidence type="ECO:0008006" key="4">
    <source>
        <dbReference type="Google" id="ProtNLM"/>
    </source>
</evidence>
<proteinExistence type="predicted"/>
<evidence type="ECO:0000256" key="1">
    <source>
        <dbReference type="SAM" id="SignalP"/>
    </source>
</evidence>
<evidence type="ECO:0000313" key="3">
    <source>
        <dbReference type="Proteomes" id="UP000831390"/>
    </source>
</evidence>
<gene>
    <name evidence="2" type="ORF">MTP16_08440</name>
</gene>
<keyword evidence="1" id="KW-0732">Signal</keyword>
<dbReference type="PROSITE" id="PS51257">
    <property type="entry name" value="PROKAR_LIPOPROTEIN"/>
    <property type="match status" value="1"/>
</dbReference>